<dbReference type="Proteomes" id="UP000199382">
    <property type="component" value="Unassembled WGS sequence"/>
</dbReference>
<keyword evidence="2" id="KW-1185">Reference proteome</keyword>
<reference evidence="1 2" key="1">
    <citation type="submission" date="2016-10" db="EMBL/GenBank/DDBJ databases">
        <authorList>
            <person name="de Groot N.N."/>
        </authorList>
    </citation>
    <scope>NUCLEOTIDE SEQUENCE [LARGE SCALE GENOMIC DNA]</scope>
    <source>
        <strain evidence="1 2">DSM 25294</strain>
    </source>
</reference>
<dbReference type="STRING" id="571298.SAMN04488026_103518"/>
<accession>A0A1G9AES4</accession>
<proteinExistence type="predicted"/>
<protein>
    <submittedName>
        <fullName evidence="1">Uncharacterized protein</fullName>
    </submittedName>
</protein>
<gene>
    <name evidence="1" type="ORF">SAMN04488026_103518</name>
</gene>
<sequence length="186" mass="20210">MREIDRQNRALAVAGGGDRFSIRANDGIASFDQIEVGDRVNMTFTQSTSVAMAFPGDTRQTVVVSADAGRTPGQSRGTHSGQALSAMVTFGTYDLRTNDATLHRQDARLLITNVPVELRRFVAARQPGERVAVELIEAVATIAARHRERLWGSFLSFGRICVGGRPVIPGRPTEPLRHFSSMDTGS</sequence>
<evidence type="ECO:0000313" key="2">
    <source>
        <dbReference type="Proteomes" id="UP000199382"/>
    </source>
</evidence>
<name>A0A1G9AES4_9RHOB</name>
<dbReference type="EMBL" id="FNEK01000035">
    <property type="protein sequence ID" value="SDK25334.1"/>
    <property type="molecule type" value="Genomic_DNA"/>
</dbReference>
<evidence type="ECO:0000313" key="1">
    <source>
        <dbReference type="EMBL" id="SDK25334.1"/>
    </source>
</evidence>
<organism evidence="1 2">
    <name type="scientific">Aliiruegeria lutimaris</name>
    <dbReference type="NCBI Taxonomy" id="571298"/>
    <lineage>
        <taxon>Bacteria</taxon>
        <taxon>Pseudomonadati</taxon>
        <taxon>Pseudomonadota</taxon>
        <taxon>Alphaproteobacteria</taxon>
        <taxon>Rhodobacterales</taxon>
        <taxon>Roseobacteraceae</taxon>
        <taxon>Aliiruegeria</taxon>
    </lineage>
</organism>
<dbReference type="AlphaFoldDB" id="A0A1G9AES4"/>
<dbReference type="RefSeq" id="WP_093158365.1">
    <property type="nucleotide sequence ID" value="NZ_FNEK01000035.1"/>
</dbReference>